<feature type="transmembrane region" description="Helical" evidence="1">
    <location>
        <begin position="72"/>
        <end position="94"/>
    </location>
</feature>
<feature type="transmembrane region" description="Helical" evidence="1">
    <location>
        <begin position="115"/>
        <end position="135"/>
    </location>
</feature>
<name>A0A4R4JX23_9BACT</name>
<evidence type="ECO:0000256" key="1">
    <source>
        <dbReference type="SAM" id="Phobius"/>
    </source>
</evidence>
<dbReference type="RefSeq" id="WP_132122171.1">
    <property type="nucleotide sequence ID" value="NZ_SMJU01000022.1"/>
</dbReference>
<dbReference type="GO" id="GO:0008237">
    <property type="term" value="F:metallopeptidase activity"/>
    <property type="evidence" value="ECO:0007669"/>
    <property type="project" value="UniProtKB-KW"/>
</dbReference>
<feature type="transmembrane region" description="Helical" evidence="1">
    <location>
        <begin position="232"/>
        <end position="249"/>
    </location>
</feature>
<keyword evidence="1" id="KW-1133">Transmembrane helix</keyword>
<gene>
    <name evidence="3" type="ORF">EZE20_22925</name>
</gene>
<dbReference type="AlphaFoldDB" id="A0A4R4JX23"/>
<dbReference type="GO" id="GO:0080120">
    <property type="term" value="P:CAAX-box protein maturation"/>
    <property type="evidence" value="ECO:0007669"/>
    <property type="project" value="UniProtKB-ARBA"/>
</dbReference>
<feature type="domain" description="CAAX prenyl protease 2/Lysostaphin resistance protein A-like" evidence="2">
    <location>
        <begin position="176"/>
        <end position="264"/>
    </location>
</feature>
<dbReference type="GO" id="GO:0004175">
    <property type="term" value="F:endopeptidase activity"/>
    <property type="evidence" value="ECO:0007669"/>
    <property type="project" value="UniProtKB-ARBA"/>
</dbReference>
<organism evidence="3 4">
    <name type="scientific">Arundinibacter roseus</name>
    <dbReference type="NCBI Taxonomy" id="2070510"/>
    <lineage>
        <taxon>Bacteria</taxon>
        <taxon>Pseudomonadati</taxon>
        <taxon>Bacteroidota</taxon>
        <taxon>Cytophagia</taxon>
        <taxon>Cytophagales</taxon>
        <taxon>Spirosomataceae</taxon>
        <taxon>Arundinibacter</taxon>
    </lineage>
</organism>
<reference evidence="3 4" key="1">
    <citation type="submission" date="2019-02" db="EMBL/GenBank/DDBJ databases">
        <title>Arundinibacter roseus gen. nov., sp. nov., a new member of the family Cytophagaceae.</title>
        <authorList>
            <person name="Szuroczki S."/>
            <person name="Khayer B."/>
            <person name="Sproer C."/>
            <person name="Toumi M."/>
            <person name="Szabo A."/>
            <person name="Felfoldi T."/>
            <person name="Schumann P."/>
            <person name="Toth E."/>
        </authorList>
    </citation>
    <scope>NUCLEOTIDE SEQUENCE [LARGE SCALE GENOMIC DNA]</scope>
    <source>
        <strain evidence="3 4">DMA-k-7a</strain>
    </source>
</reference>
<comment type="caution">
    <text evidence="3">The sequence shown here is derived from an EMBL/GenBank/DDBJ whole genome shotgun (WGS) entry which is preliminary data.</text>
</comment>
<proteinExistence type="predicted"/>
<feature type="transmembrane region" description="Helical" evidence="1">
    <location>
        <begin position="20"/>
        <end position="43"/>
    </location>
</feature>
<dbReference type="PANTHER" id="PTHR43592">
    <property type="entry name" value="CAAX AMINO TERMINAL PROTEASE"/>
    <property type="match status" value="1"/>
</dbReference>
<accession>A0A4R4JX23</accession>
<dbReference type="Proteomes" id="UP000295706">
    <property type="component" value="Unassembled WGS sequence"/>
</dbReference>
<sequence length="318" mass="36107">MLESNPLPIRSRVPNTWRSLLVLVGFILVGMSAGNMLALLILMKFLSGEDGQLSVNVLTELIQSPADVPNGWYGLMILQATAHVCTYLLPPLLYWTYIERKTIAHFQIRPLSQPLIWVLVLLVVIAFMPFNSLIIEWNANMHLPDFLQGVEKWMRDKEDQMAGMTDFLTEFDTPGQFLLAMLVIAVIPAVGEELLFRGVLQRKFAEAWANVHVAIWVSAAIFSAIHFQFYGFFPRMLLGALFGYLYFWTGSLSLTIFAHFVNNGFMVLMIYLHQLKVVDMDIEDSDAMPWGAVVVSAFVTGAILYRIWKERNKAVVQL</sequence>
<keyword evidence="3" id="KW-0482">Metalloprotease</keyword>
<keyword evidence="1" id="KW-0812">Transmembrane</keyword>
<feature type="transmembrane region" description="Helical" evidence="1">
    <location>
        <begin position="177"/>
        <end position="195"/>
    </location>
</feature>
<protein>
    <submittedName>
        <fullName evidence="3">CPBP family intramembrane metalloprotease</fullName>
    </submittedName>
</protein>
<feature type="transmembrane region" description="Helical" evidence="1">
    <location>
        <begin position="207"/>
        <end position="226"/>
    </location>
</feature>
<keyword evidence="3" id="KW-0645">Protease</keyword>
<dbReference type="Pfam" id="PF02517">
    <property type="entry name" value="Rce1-like"/>
    <property type="match status" value="1"/>
</dbReference>
<keyword evidence="4" id="KW-1185">Reference proteome</keyword>
<evidence type="ECO:0000313" key="3">
    <source>
        <dbReference type="EMBL" id="TDB58676.1"/>
    </source>
</evidence>
<dbReference type="InterPro" id="IPR003675">
    <property type="entry name" value="Rce1/LyrA-like_dom"/>
</dbReference>
<feature type="transmembrane region" description="Helical" evidence="1">
    <location>
        <begin position="287"/>
        <end position="308"/>
    </location>
</feature>
<evidence type="ECO:0000313" key="4">
    <source>
        <dbReference type="Proteomes" id="UP000295706"/>
    </source>
</evidence>
<dbReference type="OrthoDB" id="1523022at2"/>
<feature type="transmembrane region" description="Helical" evidence="1">
    <location>
        <begin position="256"/>
        <end position="275"/>
    </location>
</feature>
<keyword evidence="3" id="KW-0378">Hydrolase</keyword>
<dbReference type="EMBL" id="SMJU01000022">
    <property type="protein sequence ID" value="TDB58676.1"/>
    <property type="molecule type" value="Genomic_DNA"/>
</dbReference>
<evidence type="ECO:0000259" key="2">
    <source>
        <dbReference type="Pfam" id="PF02517"/>
    </source>
</evidence>
<dbReference type="GO" id="GO:0006508">
    <property type="term" value="P:proteolysis"/>
    <property type="evidence" value="ECO:0007669"/>
    <property type="project" value="UniProtKB-KW"/>
</dbReference>
<dbReference type="PANTHER" id="PTHR43592:SF15">
    <property type="entry name" value="CAAX AMINO TERMINAL PROTEASE FAMILY PROTEIN"/>
    <property type="match status" value="1"/>
</dbReference>
<keyword evidence="1" id="KW-0472">Membrane</keyword>